<reference evidence="1" key="1">
    <citation type="submission" date="2017-09" db="EMBL/GenBank/DDBJ databases">
        <title>Contemporary evolution of a Lepidopteran species, Heliothis virescens, in response to modern agricultural practices.</title>
        <authorList>
            <person name="Fritz M.L."/>
            <person name="Deyonke A.M."/>
            <person name="Papanicolaou A."/>
            <person name="Micinski S."/>
            <person name="Westbrook J."/>
            <person name="Gould F."/>
        </authorList>
    </citation>
    <scope>NUCLEOTIDE SEQUENCE [LARGE SCALE GENOMIC DNA]</scope>
    <source>
        <strain evidence="1">HvINT-</strain>
        <tissue evidence="1">Whole body</tissue>
    </source>
</reference>
<evidence type="ECO:0000313" key="1">
    <source>
        <dbReference type="EMBL" id="PCG68249.1"/>
    </source>
</evidence>
<name>A0A2A4J8Q8_HELVI</name>
<accession>A0A2A4J8Q8</accession>
<organism evidence="1">
    <name type="scientific">Heliothis virescens</name>
    <name type="common">Tobacco budworm moth</name>
    <dbReference type="NCBI Taxonomy" id="7102"/>
    <lineage>
        <taxon>Eukaryota</taxon>
        <taxon>Metazoa</taxon>
        <taxon>Ecdysozoa</taxon>
        <taxon>Arthropoda</taxon>
        <taxon>Hexapoda</taxon>
        <taxon>Insecta</taxon>
        <taxon>Pterygota</taxon>
        <taxon>Neoptera</taxon>
        <taxon>Endopterygota</taxon>
        <taxon>Lepidoptera</taxon>
        <taxon>Glossata</taxon>
        <taxon>Ditrysia</taxon>
        <taxon>Noctuoidea</taxon>
        <taxon>Noctuidae</taxon>
        <taxon>Heliothinae</taxon>
        <taxon>Heliothis</taxon>
    </lineage>
</organism>
<proteinExistence type="predicted"/>
<dbReference type="EMBL" id="NWSH01002460">
    <property type="protein sequence ID" value="PCG68249.1"/>
    <property type="molecule type" value="Genomic_DNA"/>
</dbReference>
<comment type="caution">
    <text evidence="1">The sequence shown here is derived from an EMBL/GenBank/DDBJ whole genome shotgun (WGS) entry which is preliminary data.</text>
</comment>
<dbReference type="AlphaFoldDB" id="A0A2A4J8Q8"/>
<protein>
    <submittedName>
        <fullName evidence="1">Uncharacterized protein</fullName>
    </submittedName>
</protein>
<sequence length="94" mass="10329">MPDQCKKPFKFLDSWIQGNNDRSSKGYRNGLTQYVPSVRVDTSPLVLHDAMMTRKSQRQVTSPKSTGGCAACKTTSPVRFSSCEGPCLSAEVQV</sequence>
<gene>
    <name evidence="1" type="ORF">B5V51_5440</name>
</gene>